<feature type="compositionally biased region" description="Polar residues" evidence="1">
    <location>
        <begin position="182"/>
        <end position="197"/>
    </location>
</feature>
<feature type="region of interest" description="Disordered" evidence="1">
    <location>
        <begin position="1"/>
        <end position="72"/>
    </location>
</feature>
<name>A0ABN9XDA6_9DINO</name>
<dbReference type="Proteomes" id="UP001189429">
    <property type="component" value="Unassembled WGS sequence"/>
</dbReference>
<feature type="non-terminal residue" evidence="2">
    <location>
        <position position="1"/>
    </location>
</feature>
<feature type="region of interest" description="Disordered" evidence="1">
    <location>
        <begin position="178"/>
        <end position="197"/>
    </location>
</feature>
<dbReference type="EMBL" id="CAUYUJ010020156">
    <property type="protein sequence ID" value="CAK0896201.1"/>
    <property type="molecule type" value="Genomic_DNA"/>
</dbReference>
<evidence type="ECO:0000313" key="3">
    <source>
        <dbReference type="Proteomes" id="UP001189429"/>
    </source>
</evidence>
<proteinExistence type="predicted"/>
<protein>
    <submittedName>
        <fullName evidence="2">Uncharacterized protein</fullName>
    </submittedName>
</protein>
<feature type="compositionally biased region" description="Basic residues" evidence="1">
    <location>
        <begin position="1"/>
        <end position="11"/>
    </location>
</feature>
<gene>
    <name evidence="2" type="ORF">PCOR1329_LOCUS74729</name>
</gene>
<reference evidence="2" key="1">
    <citation type="submission" date="2023-10" db="EMBL/GenBank/DDBJ databases">
        <authorList>
            <person name="Chen Y."/>
            <person name="Shah S."/>
            <person name="Dougan E. K."/>
            <person name="Thang M."/>
            <person name="Chan C."/>
        </authorList>
    </citation>
    <scope>NUCLEOTIDE SEQUENCE [LARGE SCALE GENOMIC DNA]</scope>
</reference>
<sequence length="233" mass="25227">GFPRRRRRRRRREEEEEEEDGSREVSSSGAPQGPLRRAGPFCAGGGPRRGTARPRLRGAAMPRREGSLHRPRRRAAAHSCIAGGFASHFAVPLNNNSLRLTASRALARQGRGANHTVVIWSGHGGTQGAQRAAALQRTEATRCSANPCMYRGLHGSNNKDLSVPHPCALLRPSACAREPNKKVSTTRSPHNAYSTSHPIPSIGTIHLAHGNRNCYPGGPRTPCFWGCSASLRT</sequence>
<accession>A0ABN9XDA6</accession>
<keyword evidence="3" id="KW-1185">Reference proteome</keyword>
<organism evidence="2 3">
    <name type="scientific">Prorocentrum cordatum</name>
    <dbReference type="NCBI Taxonomy" id="2364126"/>
    <lineage>
        <taxon>Eukaryota</taxon>
        <taxon>Sar</taxon>
        <taxon>Alveolata</taxon>
        <taxon>Dinophyceae</taxon>
        <taxon>Prorocentrales</taxon>
        <taxon>Prorocentraceae</taxon>
        <taxon>Prorocentrum</taxon>
    </lineage>
</organism>
<comment type="caution">
    <text evidence="2">The sequence shown here is derived from an EMBL/GenBank/DDBJ whole genome shotgun (WGS) entry which is preliminary data.</text>
</comment>
<evidence type="ECO:0000313" key="2">
    <source>
        <dbReference type="EMBL" id="CAK0896201.1"/>
    </source>
</evidence>
<evidence type="ECO:0000256" key="1">
    <source>
        <dbReference type="SAM" id="MobiDB-lite"/>
    </source>
</evidence>